<dbReference type="KEGG" id="mgot:MgSA37_01471"/>
<dbReference type="AlphaFoldDB" id="A0A0X8X493"/>
<organism evidence="1 2">
    <name type="scientific">Mucilaginibacter gotjawali</name>
    <dbReference type="NCBI Taxonomy" id="1550579"/>
    <lineage>
        <taxon>Bacteria</taxon>
        <taxon>Pseudomonadati</taxon>
        <taxon>Bacteroidota</taxon>
        <taxon>Sphingobacteriia</taxon>
        <taxon>Sphingobacteriales</taxon>
        <taxon>Sphingobacteriaceae</taxon>
        <taxon>Mucilaginibacter</taxon>
    </lineage>
</organism>
<gene>
    <name evidence="1" type="ORF">MgSA37_01471</name>
</gene>
<protein>
    <submittedName>
        <fullName evidence="1">Uncharacterized protein</fullName>
    </submittedName>
</protein>
<name>A0A0X8X493_9SPHI</name>
<sequence length="240" mass="28136">MKSDLDSLIELLEAEKQFLKTCIKDNTQEWEYLHAHYHSKALFKLNGELRILKKLKDPFYDEKLELERSIEIFKKRDKMELYLPADSYYEKLIKEYIDKLEKLNERKSEPFYDDQKIDDALFNLLEKTNVGFVLYLGAKDNLSFTFELSADNILEISLSVKNVLNVDYFFGDDADDDEIGPLNKFKGLGFSLNHTGNKLIYKYDMSGFKEASAIKILLSRAIYDIFTYAELDKPATLVYY</sequence>
<reference evidence="1 2" key="1">
    <citation type="submission" date="2015-12" db="EMBL/GenBank/DDBJ databases">
        <title>Genome sequence of Mucilaginibacter gotjawali.</title>
        <authorList>
            <person name="Lee J.S."/>
            <person name="Lee K.C."/>
            <person name="Kim K.K."/>
            <person name="Lee B.W."/>
        </authorList>
    </citation>
    <scope>NUCLEOTIDE SEQUENCE [LARGE SCALE GENOMIC DNA]</scope>
    <source>
        <strain evidence="1 2">SA3-7</strain>
    </source>
</reference>
<dbReference type="EMBL" id="AP017313">
    <property type="protein sequence ID" value="BAU53304.1"/>
    <property type="molecule type" value="Genomic_DNA"/>
</dbReference>
<accession>A0A0X8X493</accession>
<dbReference type="OrthoDB" id="661307at2"/>
<dbReference type="RefSeq" id="WP_096350786.1">
    <property type="nucleotide sequence ID" value="NZ_AP017313.1"/>
</dbReference>
<proteinExistence type="predicted"/>
<dbReference type="Proteomes" id="UP000218263">
    <property type="component" value="Chromosome"/>
</dbReference>
<evidence type="ECO:0000313" key="2">
    <source>
        <dbReference type="Proteomes" id="UP000218263"/>
    </source>
</evidence>
<evidence type="ECO:0000313" key="1">
    <source>
        <dbReference type="EMBL" id="BAU53304.1"/>
    </source>
</evidence>
<keyword evidence="2" id="KW-1185">Reference proteome</keyword>